<evidence type="ECO:0000259" key="2">
    <source>
        <dbReference type="Pfam" id="PF03781"/>
    </source>
</evidence>
<feature type="compositionally biased region" description="Low complexity" evidence="1">
    <location>
        <begin position="1"/>
        <end position="15"/>
    </location>
</feature>
<dbReference type="EMBL" id="QYUK01000011">
    <property type="protein sequence ID" value="RJF88186.1"/>
    <property type="molecule type" value="Genomic_DNA"/>
</dbReference>
<feature type="region of interest" description="Disordered" evidence="1">
    <location>
        <begin position="1"/>
        <end position="28"/>
    </location>
</feature>
<dbReference type="Gene3D" id="3.90.1580.10">
    <property type="entry name" value="paralog of FGE (formylglycine-generating enzyme)"/>
    <property type="match status" value="1"/>
</dbReference>
<dbReference type="GO" id="GO:0120147">
    <property type="term" value="F:formylglycine-generating oxidase activity"/>
    <property type="evidence" value="ECO:0007669"/>
    <property type="project" value="TreeGrafter"/>
</dbReference>
<dbReference type="InterPro" id="IPR005532">
    <property type="entry name" value="SUMF_dom"/>
</dbReference>
<protein>
    <recommendedName>
        <fullName evidence="2">Sulfatase-modifying factor enzyme-like domain-containing protein</fullName>
    </recommendedName>
</protein>
<evidence type="ECO:0000256" key="1">
    <source>
        <dbReference type="SAM" id="MobiDB-lite"/>
    </source>
</evidence>
<dbReference type="InterPro" id="IPR051043">
    <property type="entry name" value="Sulfatase_Mod_Factor_Kinase"/>
</dbReference>
<dbReference type="InterPro" id="IPR016187">
    <property type="entry name" value="CTDL_fold"/>
</dbReference>
<dbReference type="SUPFAM" id="SSF56436">
    <property type="entry name" value="C-type lectin-like"/>
    <property type="match status" value="1"/>
</dbReference>
<dbReference type="PANTHER" id="PTHR23150:SF19">
    <property type="entry name" value="FORMYLGLYCINE-GENERATING ENZYME"/>
    <property type="match status" value="1"/>
</dbReference>
<keyword evidence="4" id="KW-1185">Reference proteome</keyword>
<dbReference type="PANTHER" id="PTHR23150">
    <property type="entry name" value="SULFATASE MODIFYING FACTOR 1, 2"/>
    <property type="match status" value="1"/>
</dbReference>
<reference evidence="3 4" key="1">
    <citation type="submission" date="2018-09" db="EMBL/GenBank/DDBJ databases">
        <authorList>
            <person name="Zhu H."/>
        </authorList>
    </citation>
    <scope>NUCLEOTIDE SEQUENCE [LARGE SCALE GENOMIC DNA]</scope>
    <source>
        <strain evidence="3 4">K1W22B-8</strain>
    </source>
</reference>
<sequence>MVRSRLSSSPNPLLLEGGEDSKLPSAPRREGLGEVGRWLLAALFVLVGFPALAQTPPTWDEKNWNPKAADGDIVMPMPCGGRMVFRTVETPTGDGSSGPLDDRQVTLGITDPETDYIEHSRKDYLAGGLTSRDGRRQFLIGKYEVTADQYAAVMTEQCPVPAAAGRLPQVNLSWYDATNFAERYTEWLLQHAKGTLPRQGDTTAFLRLPTEAEWEYAARGGTAVSESDFRARTFPAPDGIEAYAWVDGPRSADGQLRPVGLLKPNPLGLYDVLGNAAEWVLEPYRLVRVARLHGQAGGQIARGGDFRTAGGRLRSSLRVEIPPFDPATGKATRLPTIGLRLVVSAPVSASLARIDALRAAFAAIEKGRAGETDPLDLLSRLAEESTDPDTRRAVEAIAQALTTERTARDEADARSAKSAIYAAATMIRSIRDLDRRLGPVKARWELAEKTRSQNPADADEWKTLYDSTQQALDISKRAYRDILVQTADDYDAARLAKARDVLVAEFEAQGLPSFVRFAKLFVAQVTDYAKTRRDDDAGWYRQLVE</sequence>
<dbReference type="AlphaFoldDB" id="A0A418WDY8"/>
<gene>
    <name evidence="3" type="ORF">D3874_15150</name>
</gene>
<organism evidence="3 4">
    <name type="scientific">Oleomonas cavernae</name>
    <dbReference type="NCBI Taxonomy" id="2320859"/>
    <lineage>
        <taxon>Bacteria</taxon>
        <taxon>Pseudomonadati</taxon>
        <taxon>Pseudomonadota</taxon>
        <taxon>Alphaproteobacteria</taxon>
        <taxon>Acetobacterales</taxon>
        <taxon>Acetobacteraceae</taxon>
        <taxon>Oleomonas</taxon>
    </lineage>
</organism>
<accession>A0A418WDY8</accession>
<dbReference type="Pfam" id="PF03781">
    <property type="entry name" value="FGE-sulfatase"/>
    <property type="match status" value="1"/>
</dbReference>
<dbReference type="InterPro" id="IPR042095">
    <property type="entry name" value="SUMF_sf"/>
</dbReference>
<feature type="domain" description="Sulfatase-modifying factor enzyme-like" evidence="2">
    <location>
        <begin position="136"/>
        <end position="342"/>
    </location>
</feature>
<proteinExistence type="predicted"/>
<comment type="caution">
    <text evidence="3">The sequence shown here is derived from an EMBL/GenBank/DDBJ whole genome shotgun (WGS) entry which is preliminary data.</text>
</comment>
<dbReference type="Proteomes" id="UP000284605">
    <property type="component" value="Unassembled WGS sequence"/>
</dbReference>
<evidence type="ECO:0000313" key="3">
    <source>
        <dbReference type="EMBL" id="RJF88186.1"/>
    </source>
</evidence>
<evidence type="ECO:0000313" key="4">
    <source>
        <dbReference type="Proteomes" id="UP000284605"/>
    </source>
</evidence>
<name>A0A418WDY8_9PROT</name>
<feature type="compositionally biased region" description="Basic and acidic residues" evidence="1">
    <location>
        <begin position="19"/>
        <end position="28"/>
    </location>
</feature>